<keyword evidence="6 10" id="KW-1133">Transmembrane helix</keyword>
<keyword evidence="12" id="KW-1185">Reference proteome</keyword>
<proteinExistence type="inferred from homology"/>
<dbReference type="InterPro" id="IPR052157">
    <property type="entry name" value="BCAA_transport_permease"/>
</dbReference>
<protein>
    <submittedName>
        <fullName evidence="11">ABC transporter permease</fullName>
    </submittedName>
</protein>
<evidence type="ECO:0000313" key="11">
    <source>
        <dbReference type="EMBL" id="OZI52141.1"/>
    </source>
</evidence>
<feature type="transmembrane region" description="Helical" evidence="10">
    <location>
        <begin position="595"/>
        <end position="613"/>
    </location>
</feature>
<gene>
    <name evidence="11" type="ORF">CAL25_11685</name>
</gene>
<keyword evidence="4 10" id="KW-0812">Transmembrane</keyword>
<feature type="transmembrane region" description="Helical" evidence="10">
    <location>
        <begin position="65"/>
        <end position="89"/>
    </location>
</feature>
<feature type="transmembrane region" description="Helical" evidence="10">
    <location>
        <begin position="192"/>
        <end position="212"/>
    </location>
</feature>
<evidence type="ECO:0000256" key="10">
    <source>
        <dbReference type="SAM" id="Phobius"/>
    </source>
</evidence>
<dbReference type="GO" id="GO:0005886">
    <property type="term" value="C:plasma membrane"/>
    <property type="evidence" value="ECO:0007669"/>
    <property type="project" value="UniProtKB-SubCell"/>
</dbReference>
<feature type="transmembrane region" description="Helical" evidence="10">
    <location>
        <begin position="471"/>
        <end position="491"/>
    </location>
</feature>
<dbReference type="InterPro" id="IPR043428">
    <property type="entry name" value="LivM-like"/>
</dbReference>
<feature type="transmembrane region" description="Helical" evidence="10">
    <location>
        <begin position="428"/>
        <end position="448"/>
    </location>
</feature>
<sequence length="651" mass="68744">MDLTGFLAQLLNGLAEASSLFLVAAGLSLIFGVTRIVNFAHGSLYMLGVYVAYSVVERVGGTALGFWFGLMASALAVGAIGAAIEVVLLRRIYKAPELFQLLATFALVLVINDAALWIWGAEDLLGRRAPGLTGAISLFGRQYPVYNLVLIVIGPVVLGLLWLMLTRTRWGTLVRAATQDREMLGALGVNQAWLFTGVFALGAMLAGLGGALQLPREPASLGLDLRVIGDAFVIVVVGGMGSIPGAYVAALIVAEIKALCIFIGTVSIFGITISFSKLTLVVEFLFMALVLVFRPWGLFGRPQGASRNSAPVEAPLRPAGRGLRGWAVALLIALAVLPLLDHVLPYAVVLTQDILIAVLFAVSLHFLMGPGGMHSFGHAAYFGLGAYGAALLLKAASLPMEAALLFAPLAAGLGALVFGWFCVRLSGVYLAMLTLAFSQIVWSVVFQWDDFTGGSNGIIGVWPAEWLSGNAFYYAALVLVALAVVAIRRVLFSPFGYALRAGRDSALRADAIGIDVKRVQWMAFVMSGLFAGLAGALFVFSKGSISPDAMAVSKSVDGLVMVLLGGIQTLVGPIVGAATFNLLQDYVMRATEYWRALFGGVILLLVLVFPQGIAGFCRQVAQAWDARRAPRGDSGKGKGGAFVGGPREKQA</sequence>
<feature type="transmembrane region" description="Helical" evidence="10">
    <location>
        <begin position="101"/>
        <end position="120"/>
    </location>
</feature>
<evidence type="ECO:0000256" key="9">
    <source>
        <dbReference type="SAM" id="MobiDB-lite"/>
    </source>
</evidence>
<feature type="transmembrane region" description="Helical" evidence="10">
    <location>
        <begin position="6"/>
        <end position="29"/>
    </location>
</feature>
<dbReference type="AlphaFoldDB" id="A0A261TS82"/>
<comment type="subcellular location">
    <subcellularLocation>
        <location evidence="1">Cell membrane</location>
        <topology evidence="1">Multi-pass membrane protein</topology>
    </subcellularLocation>
</comment>
<feature type="transmembrane region" description="Helical" evidence="10">
    <location>
        <begin position="346"/>
        <end position="367"/>
    </location>
</feature>
<evidence type="ECO:0000256" key="1">
    <source>
        <dbReference type="ARBA" id="ARBA00004651"/>
    </source>
</evidence>
<evidence type="ECO:0000256" key="3">
    <source>
        <dbReference type="ARBA" id="ARBA00022475"/>
    </source>
</evidence>
<dbReference type="InterPro" id="IPR001851">
    <property type="entry name" value="ABC_transp_permease"/>
</dbReference>
<reference evidence="11 12" key="1">
    <citation type="submission" date="2017-05" db="EMBL/GenBank/DDBJ databases">
        <title>Complete and WGS of Bordetella genogroups.</title>
        <authorList>
            <person name="Spilker T."/>
            <person name="LiPuma J."/>
        </authorList>
    </citation>
    <scope>NUCLEOTIDE SEQUENCE [LARGE SCALE GENOMIC DNA]</scope>
    <source>
        <strain evidence="11 12">AU10456</strain>
    </source>
</reference>
<dbReference type="PANTHER" id="PTHR11795:SF442">
    <property type="entry name" value="ABC TRANSPORTER ATP-BINDING PROTEIN"/>
    <property type="match status" value="1"/>
</dbReference>
<dbReference type="Pfam" id="PF02653">
    <property type="entry name" value="BPD_transp_2"/>
    <property type="match status" value="2"/>
</dbReference>
<evidence type="ECO:0000256" key="7">
    <source>
        <dbReference type="ARBA" id="ARBA00023136"/>
    </source>
</evidence>
<feature type="transmembrane region" description="Helical" evidence="10">
    <location>
        <begin position="402"/>
        <end position="421"/>
    </location>
</feature>
<feature type="region of interest" description="Disordered" evidence="9">
    <location>
        <begin position="629"/>
        <end position="651"/>
    </location>
</feature>
<dbReference type="GO" id="GO:0015658">
    <property type="term" value="F:branched-chain amino acid transmembrane transporter activity"/>
    <property type="evidence" value="ECO:0007669"/>
    <property type="project" value="InterPro"/>
</dbReference>
<dbReference type="GO" id="GO:0006865">
    <property type="term" value="P:amino acid transport"/>
    <property type="evidence" value="ECO:0007669"/>
    <property type="project" value="UniProtKB-KW"/>
</dbReference>
<comment type="similarity">
    <text evidence="8">Belongs to the binding-protein-dependent transport system permease family. LivHM subfamily.</text>
</comment>
<feature type="transmembrane region" description="Helical" evidence="10">
    <location>
        <begin position="36"/>
        <end position="53"/>
    </location>
</feature>
<feature type="transmembrane region" description="Helical" evidence="10">
    <location>
        <begin position="259"/>
        <end position="278"/>
    </location>
</feature>
<dbReference type="RefSeq" id="WP_094800100.1">
    <property type="nucleotide sequence ID" value="NZ_NEVN01000006.1"/>
</dbReference>
<evidence type="ECO:0000256" key="4">
    <source>
        <dbReference type="ARBA" id="ARBA00022692"/>
    </source>
</evidence>
<dbReference type="OrthoDB" id="8711548at2"/>
<evidence type="ECO:0000256" key="2">
    <source>
        <dbReference type="ARBA" id="ARBA00022448"/>
    </source>
</evidence>
<dbReference type="Proteomes" id="UP000216913">
    <property type="component" value="Unassembled WGS sequence"/>
</dbReference>
<dbReference type="CDD" id="cd06581">
    <property type="entry name" value="TM_PBP1_LivM_like"/>
    <property type="match status" value="1"/>
</dbReference>
<accession>A0A261TS82</accession>
<feature type="transmembrane region" description="Helical" evidence="10">
    <location>
        <begin position="232"/>
        <end position="252"/>
    </location>
</feature>
<feature type="transmembrane region" description="Helical" evidence="10">
    <location>
        <begin position="145"/>
        <end position="165"/>
    </location>
</feature>
<comment type="caution">
    <text evidence="11">The sequence shown here is derived from an EMBL/GenBank/DDBJ whole genome shotgun (WGS) entry which is preliminary data.</text>
</comment>
<keyword evidence="7 10" id="KW-0472">Membrane</keyword>
<keyword evidence="3" id="KW-1003">Cell membrane</keyword>
<evidence type="ECO:0000256" key="8">
    <source>
        <dbReference type="ARBA" id="ARBA00037998"/>
    </source>
</evidence>
<dbReference type="PANTHER" id="PTHR11795">
    <property type="entry name" value="BRANCHED-CHAIN AMINO ACID TRANSPORT SYSTEM PERMEASE PROTEIN LIVH"/>
    <property type="match status" value="1"/>
</dbReference>
<evidence type="ECO:0000313" key="12">
    <source>
        <dbReference type="Proteomes" id="UP000216913"/>
    </source>
</evidence>
<evidence type="ECO:0000256" key="5">
    <source>
        <dbReference type="ARBA" id="ARBA00022970"/>
    </source>
</evidence>
<feature type="transmembrane region" description="Helical" evidence="10">
    <location>
        <begin position="560"/>
        <end position="583"/>
    </location>
</feature>
<evidence type="ECO:0000256" key="6">
    <source>
        <dbReference type="ARBA" id="ARBA00022989"/>
    </source>
</evidence>
<dbReference type="EMBL" id="NEVP01000006">
    <property type="protein sequence ID" value="OZI52141.1"/>
    <property type="molecule type" value="Genomic_DNA"/>
</dbReference>
<feature type="transmembrane region" description="Helical" evidence="10">
    <location>
        <begin position="521"/>
        <end position="540"/>
    </location>
</feature>
<keyword evidence="2" id="KW-0813">Transport</keyword>
<organism evidence="11 12">
    <name type="scientific">Bordetella genomosp. 5</name>
    <dbReference type="NCBI Taxonomy" id="1395608"/>
    <lineage>
        <taxon>Bacteria</taxon>
        <taxon>Pseudomonadati</taxon>
        <taxon>Pseudomonadota</taxon>
        <taxon>Betaproteobacteria</taxon>
        <taxon>Burkholderiales</taxon>
        <taxon>Alcaligenaceae</taxon>
        <taxon>Bordetella</taxon>
    </lineage>
</organism>
<feature type="transmembrane region" description="Helical" evidence="10">
    <location>
        <begin position="323"/>
        <end position="340"/>
    </location>
</feature>
<name>A0A261TS82_9BORD</name>
<dbReference type="CDD" id="cd06582">
    <property type="entry name" value="TM_PBP1_LivH_like"/>
    <property type="match status" value="1"/>
</dbReference>
<keyword evidence="5" id="KW-0029">Amino-acid transport</keyword>